<reference evidence="1" key="1">
    <citation type="submission" date="2014-09" db="EMBL/GenBank/DDBJ databases">
        <authorList>
            <person name="Magalhaes I.L.F."/>
            <person name="Oliveira U."/>
            <person name="Santos F.R."/>
            <person name="Vidigal T.H.D.A."/>
            <person name="Brescovit A.D."/>
            <person name="Santos A.J."/>
        </authorList>
    </citation>
    <scope>NUCLEOTIDE SEQUENCE</scope>
    <source>
        <tissue evidence="1">Shoot tissue taken approximately 20 cm above the soil surface</tissue>
    </source>
</reference>
<evidence type="ECO:0000313" key="1">
    <source>
        <dbReference type="EMBL" id="JAE18807.1"/>
    </source>
</evidence>
<dbReference type="AlphaFoldDB" id="A0A0A9G2S5"/>
<sequence length="67" mass="7212">MRYWSDGVQNTGNSRYFGSNLAAFFSDCSMGISINVAGIPPVSLLLDISRKKRSCSLLIQDGIGPVS</sequence>
<organism evidence="1">
    <name type="scientific">Arundo donax</name>
    <name type="common">Giant reed</name>
    <name type="synonym">Donax arundinaceus</name>
    <dbReference type="NCBI Taxonomy" id="35708"/>
    <lineage>
        <taxon>Eukaryota</taxon>
        <taxon>Viridiplantae</taxon>
        <taxon>Streptophyta</taxon>
        <taxon>Embryophyta</taxon>
        <taxon>Tracheophyta</taxon>
        <taxon>Spermatophyta</taxon>
        <taxon>Magnoliopsida</taxon>
        <taxon>Liliopsida</taxon>
        <taxon>Poales</taxon>
        <taxon>Poaceae</taxon>
        <taxon>PACMAD clade</taxon>
        <taxon>Arundinoideae</taxon>
        <taxon>Arundineae</taxon>
        <taxon>Arundo</taxon>
    </lineage>
</organism>
<accession>A0A0A9G2S5</accession>
<protein>
    <submittedName>
        <fullName evidence="1">Uncharacterized protein</fullName>
    </submittedName>
</protein>
<reference evidence="1" key="2">
    <citation type="journal article" date="2015" name="Data Brief">
        <title>Shoot transcriptome of the giant reed, Arundo donax.</title>
        <authorList>
            <person name="Barrero R.A."/>
            <person name="Guerrero F.D."/>
            <person name="Moolhuijzen P."/>
            <person name="Goolsby J.A."/>
            <person name="Tidwell J."/>
            <person name="Bellgard S.E."/>
            <person name="Bellgard M.I."/>
        </authorList>
    </citation>
    <scope>NUCLEOTIDE SEQUENCE</scope>
    <source>
        <tissue evidence="1">Shoot tissue taken approximately 20 cm above the soil surface</tissue>
    </source>
</reference>
<dbReference type="EMBL" id="GBRH01179089">
    <property type="protein sequence ID" value="JAE18807.1"/>
    <property type="molecule type" value="Transcribed_RNA"/>
</dbReference>
<name>A0A0A9G2S5_ARUDO</name>
<proteinExistence type="predicted"/>